<dbReference type="InterPro" id="IPR001763">
    <property type="entry name" value="Rhodanese-like_dom"/>
</dbReference>
<dbReference type="RefSeq" id="WP_015108710.1">
    <property type="nucleotide sequence ID" value="NC_019675.1"/>
</dbReference>
<protein>
    <submittedName>
        <fullName evidence="2">Rhodanese-related sulfurtransferase</fullName>
    </submittedName>
</protein>
<evidence type="ECO:0000313" key="2">
    <source>
        <dbReference type="EMBL" id="AFY28256.1"/>
    </source>
</evidence>
<keyword evidence="2" id="KW-0808">Transferase</keyword>
<organism evidence="2 3">
    <name type="scientific">Cyanobium gracile (strain ATCC 27147 / PCC 6307)</name>
    <dbReference type="NCBI Taxonomy" id="292564"/>
    <lineage>
        <taxon>Bacteria</taxon>
        <taxon>Bacillati</taxon>
        <taxon>Cyanobacteriota</taxon>
        <taxon>Cyanophyceae</taxon>
        <taxon>Synechococcales</taxon>
        <taxon>Prochlorococcaceae</taxon>
        <taxon>Cyanobium</taxon>
    </lineage>
</organism>
<evidence type="ECO:0000259" key="1">
    <source>
        <dbReference type="PROSITE" id="PS50206"/>
    </source>
</evidence>
<dbReference type="KEGG" id="cgc:Cyagr_1075"/>
<dbReference type="HOGENOM" id="CLU_1841806_0_0_3"/>
<dbReference type="eggNOG" id="COG0607">
    <property type="taxonomic scope" value="Bacteria"/>
</dbReference>
<gene>
    <name evidence="2" type="ordered locus">Cyagr_1075</name>
</gene>
<dbReference type="AlphaFoldDB" id="K9P6A6"/>
<dbReference type="Pfam" id="PF00581">
    <property type="entry name" value="Rhodanese"/>
    <property type="match status" value="1"/>
</dbReference>
<dbReference type="PROSITE" id="PS50206">
    <property type="entry name" value="RHODANESE_3"/>
    <property type="match status" value="1"/>
</dbReference>
<dbReference type="Gene3D" id="3.40.250.10">
    <property type="entry name" value="Rhodanese-like domain"/>
    <property type="match status" value="1"/>
</dbReference>
<sequence>MATTLQKAESTGLRDELLSPRQLLRLLAGSGPNGSDAPALIIDLRARSRYRRSHVPGSHNIPSGWLISGELPDGDLILVGESTRHSATTIEQLQTQGHARRIRHLAGGFGAWQHQDLPVAGRQRMGWPQLFRLASPQEA</sequence>
<proteinExistence type="predicted"/>
<dbReference type="EMBL" id="CP003495">
    <property type="protein sequence ID" value="AFY28256.1"/>
    <property type="molecule type" value="Genomic_DNA"/>
</dbReference>
<dbReference type="SMART" id="SM00450">
    <property type="entry name" value="RHOD"/>
    <property type="match status" value="1"/>
</dbReference>
<dbReference type="SUPFAM" id="SSF52821">
    <property type="entry name" value="Rhodanese/Cell cycle control phosphatase"/>
    <property type="match status" value="1"/>
</dbReference>
<name>K9P6A6_CYAGP</name>
<accession>K9P6A6</accession>
<dbReference type="GO" id="GO:0016740">
    <property type="term" value="F:transferase activity"/>
    <property type="evidence" value="ECO:0007669"/>
    <property type="project" value="UniProtKB-KW"/>
</dbReference>
<dbReference type="CDD" id="cd00158">
    <property type="entry name" value="RHOD"/>
    <property type="match status" value="1"/>
</dbReference>
<dbReference type="OrthoDB" id="9761531at2"/>
<dbReference type="Proteomes" id="UP000010388">
    <property type="component" value="Chromosome"/>
</dbReference>
<evidence type="ECO:0000313" key="3">
    <source>
        <dbReference type="Proteomes" id="UP000010388"/>
    </source>
</evidence>
<feature type="domain" description="Rhodanese" evidence="1">
    <location>
        <begin position="35"/>
        <end position="121"/>
    </location>
</feature>
<reference evidence="3" key="1">
    <citation type="journal article" date="2013" name="Proc. Natl. Acad. Sci. U.S.A.">
        <title>Improving the coverage of the cyanobacterial phylum using diversity-driven genome sequencing.</title>
        <authorList>
            <person name="Shih P.M."/>
            <person name="Wu D."/>
            <person name="Latifi A."/>
            <person name="Axen S.D."/>
            <person name="Fewer D.P."/>
            <person name="Talla E."/>
            <person name="Calteau A."/>
            <person name="Cai F."/>
            <person name="Tandeau de Marsac N."/>
            <person name="Rippka R."/>
            <person name="Herdman M."/>
            <person name="Sivonen K."/>
            <person name="Coursin T."/>
            <person name="Laurent T."/>
            <person name="Goodwin L."/>
            <person name="Nolan M."/>
            <person name="Davenport K.W."/>
            <person name="Han C.S."/>
            <person name="Rubin E.M."/>
            <person name="Eisen J.A."/>
            <person name="Woyke T."/>
            <person name="Gugger M."/>
            <person name="Kerfeld C.A."/>
        </authorList>
    </citation>
    <scope>NUCLEOTIDE SEQUENCE [LARGE SCALE GENOMIC DNA]</scope>
    <source>
        <strain evidence="3">ATCC 27147 / PCC 6307</strain>
    </source>
</reference>
<dbReference type="STRING" id="292564.Cyagr_1075"/>
<dbReference type="InterPro" id="IPR036873">
    <property type="entry name" value="Rhodanese-like_dom_sf"/>
</dbReference>